<accession>A0A1T4NYG4</accession>
<organism evidence="3 4">
    <name type="scientific">Sediminibacterium ginsengisoli</name>
    <dbReference type="NCBI Taxonomy" id="413434"/>
    <lineage>
        <taxon>Bacteria</taxon>
        <taxon>Pseudomonadati</taxon>
        <taxon>Bacteroidota</taxon>
        <taxon>Chitinophagia</taxon>
        <taxon>Chitinophagales</taxon>
        <taxon>Chitinophagaceae</taxon>
        <taxon>Sediminibacterium</taxon>
    </lineage>
</organism>
<dbReference type="AlphaFoldDB" id="A0A1T4NYG4"/>
<dbReference type="OrthoDB" id="1351641at2"/>
<gene>
    <name evidence="3" type="ORF">SAMN04488132_10555</name>
</gene>
<feature type="domain" description="Apea-like HEPN" evidence="1">
    <location>
        <begin position="277"/>
        <end position="396"/>
    </location>
</feature>
<protein>
    <submittedName>
        <fullName evidence="3">Uncharacterized protein</fullName>
    </submittedName>
</protein>
<keyword evidence="4" id="KW-1185">Reference proteome</keyword>
<evidence type="ECO:0000259" key="1">
    <source>
        <dbReference type="Pfam" id="PF18739"/>
    </source>
</evidence>
<sequence length="433" mass="50457">MPLLDITFSTPENPEQTHPGKLFLDEAGRHWLEFNAQGYENDIMHFPVVYVVAELTGVSYTLIHCSLSQMELLTIRLSIQELIIGEHSPAVTVPYYKGIEAEINMLEEWINHRPFTYKLSAQEASVSTLPSFEKTYAINDSTTLELQTWCYHKFQKQEAVFATRSRVKIETKEPASRMMLNNYLLSFLRLQSLFCSKMPGIQKLILCTQENDSHEIQMPSFKKRPGAANDVLITLDQLQSYFPDMVSRYYNEACKYSKVFDLLNESSMNKTAEISYLNITTALEVFHKTFLVERSENLMMPYMDLMIQEKVVTKREKKWINATRYYHLLETVKDIAFFQQRAPDSILMVRKMRNSRNWYTHYDDLGGEIWTPAKLIHINHLLRGLVKAVILIELNLPCIVINKILNADAYLFFHDHEKNPYSLSYIDVKATEE</sequence>
<reference evidence="3 4" key="1">
    <citation type="submission" date="2017-02" db="EMBL/GenBank/DDBJ databases">
        <authorList>
            <person name="Peterson S.W."/>
        </authorList>
    </citation>
    <scope>NUCLEOTIDE SEQUENCE [LARGE SCALE GENOMIC DNA]</scope>
    <source>
        <strain evidence="3 4">DSM 22335</strain>
    </source>
</reference>
<dbReference type="Pfam" id="PF18862">
    <property type="entry name" value="ApeA_NTD1"/>
    <property type="match status" value="1"/>
</dbReference>
<name>A0A1T4NYG4_9BACT</name>
<evidence type="ECO:0000259" key="2">
    <source>
        <dbReference type="Pfam" id="PF18862"/>
    </source>
</evidence>
<dbReference type="InterPro" id="IPR041229">
    <property type="entry name" value="HEPN_Apea"/>
</dbReference>
<evidence type="ECO:0000313" key="4">
    <source>
        <dbReference type="Proteomes" id="UP000190888"/>
    </source>
</evidence>
<proteinExistence type="predicted"/>
<feature type="domain" description="ApeA N-terminal" evidence="2">
    <location>
        <begin position="8"/>
        <end position="242"/>
    </location>
</feature>
<dbReference type="InterPro" id="IPR041223">
    <property type="entry name" value="ApeA_NTD"/>
</dbReference>
<dbReference type="Proteomes" id="UP000190888">
    <property type="component" value="Unassembled WGS sequence"/>
</dbReference>
<dbReference type="EMBL" id="FUWH01000005">
    <property type="protein sequence ID" value="SJZ84261.1"/>
    <property type="molecule type" value="Genomic_DNA"/>
</dbReference>
<dbReference type="RefSeq" id="WP_078831387.1">
    <property type="nucleotide sequence ID" value="NZ_FUWH01000005.1"/>
</dbReference>
<evidence type="ECO:0000313" key="3">
    <source>
        <dbReference type="EMBL" id="SJZ84261.1"/>
    </source>
</evidence>
<dbReference type="Pfam" id="PF18739">
    <property type="entry name" value="HEPN_Apea"/>
    <property type="match status" value="1"/>
</dbReference>